<sequence>MTDTPNLRLPYIDAGQAQKHVTHNEALRILDSAVQAAVTDMTHSAPPITPYNGERYVVAASATGDWVGHETEIACWQDGAWKFLAPQQGWTIWSVADGGLKVFTGTAWRDVLDQAAHLGINTTADATNRLSIKSNAVLLSHDDVTPGTGDVRMVLNKSAAAKDAALVLQTGFSARALLGTLGSDDLAVKVSADGSTFKDALTIDRASGQVSLAQSAKFSAYLNFDKYCAANSWTKVQFNNARHNDFNTFDAANNQFVAPVAGYYALGYRVLFKANAALPASMTATLYKNGVELVDDARMQTSSALVNNRSSLSANVVLKLAAGDAIAVWAIMETNDGYVAAAQNSFYGYRIP</sequence>
<organism evidence="2 3">
    <name type="scientific">Tardiphaga alba</name>
    <dbReference type="NCBI Taxonomy" id="340268"/>
    <lineage>
        <taxon>Bacteria</taxon>
        <taxon>Pseudomonadati</taxon>
        <taxon>Pseudomonadota</taxon>
        <taxon>Alphaproteobacteria</taxon>
        <taxon>Hyphomicrobiales</taxon>
        <taxon>Nitrobacteraceae</taxon>
        <taxon>Tardiphaga</taxon>
    </lineage>
</organism>
<dbReference type="InterPro" id="IPR008983">
    <property type="entry name" value="Tumour_necrosis_fac-like_dom"/>
</dbReference>
<dbReference type="EMBL" id="CP036498">
    <property type="protein sequence ID" value="QUS39304.1"/>
    <property type="molecule type" value="Genomic_DNA"/>
</dbReference>
<reference evidence="2 3" key="1">
    <citation type="submission" date="2019-02" db="EMBL/GenBank/DDBJ databases">
        <title>Emended description of the genus Rhodopseudomonas and description of Rhodopseudomonas albus sp. nov., a non-phototrophic, heavy-metal-tolerant bacterium isolated from garden soil.</title>
        <authorList>
            <person name="Bao Z."/>
            <person name="Cao W.W."/>
            <person name="Sato Y."/>
            <person name="Nishizawa T."/>
            <person name="Zhao J."/>
            <person name="Guo Y."/>
            <person name="Ohta H."/>
        </authorList>
    </citation>
    <scope>NUCLEOTIDE SEQUENCE [LARGE SCALE GENOMIC DNA]</scope>
    <source>
        <strain evidence="2 3">SK50-23</strain>
    </source>
</reference>
<proteinExistence type="predicted"/>
<evidence type="ECO:0000313" key="3">
    <source>
        <dbReference type="Proteomes" id="UP000682843"/>
    </source>
</evidence>
<feature type="domain" description="C1q" evidence="1">
    <location>
        <begin position="207"/>
        <end position="352"/>
    </location>
</feature>
<dbReference type="Pfam" id="PF10983">
    <property type="entry name" value="DUF2793"/>
    <property type="match status" value="1"/>
</dbReference>
<dbReference type="InterPro" id="IPR021251">
    <property type="entry name" value="DUF2793"/>
</dbReference>
<dbReference type="RefSeq" id="WP_211912848.1">
    <property type="nucleotide sequence ID" value="NZ_CP036498.1"/>
</dbReference>
<dbReference type="Proteomes" id="UP000682843">
    <property type="component" value="Chromosome"/>
</dbReference>
<dbReference type="Pfam" id="PF00386">
    <property type="entry name" value="C1q"/>
    <property type="match status" value="1"/>
</dbReference>
<evidence type="ECO:0000259" key="1">
    <source>
        <dbReference type="PROSITE" id="PS50871"/>
    </source>
</evidence>
<dbReference type="Gene3D" id="2.60.120.40">
    <property type="match status" value="1"/>
</dbReference>
<evidence type="ECO:0000313" key="2">
    <source>
        <dbReference type="EMBL" id="QUS39304.1"/>
    </source>
</evidence>
<dbReference type="InterPro" id="IPR001073">
    <property type="entry name" value="C1q_dom"/>
</dbReference>
<accession>A0ABX8A9G0</accession>
<protein>
    <submittedName>
        <fullName evidence="2">DUF2793 domain-containing protein</fullName>
    </submittedName>
</protein>
<keyword evidence="3" id="KW-1185">Reference proteome</keyword>
<gene>
    <name evidence="2" type="ORF">RPMA_11010</name>
</gene>
<name>A0ABX8A9G0_9BRAD</name>
<dbReference type="PROSITE" id="PS50871">
    <property type="entry name" value="C1Q"/>
    <property type="match status" value="1"/>
</dbReference>
<dbReference type="SUPFAM" id="SSF49842">
    <property type="entry name" value="TNF-like"/>
    <property type="match status" value="1"/>
</dbReference>